<keyword evidence="3 4" id="KW-0862">Zinc</keyword>
<feature type="compositionally biased region" description="Polar residues" evidence="5">
    <location>
        <begin position="1"/>
        <end position="10"/>
    </location>
</feature>
<dbReference type="InterPro" id="IPR000571">
    <property type="entry name" value="Znf_CCCH"/>
</dbReference>
<dbReference type="PROSITE" id="PS00518">
    <property type="entry name" value="ZF_RING_1"/>
    <property type="match status" value="1"/>
</dbReference>
<dbReference type="SMART" id="SM00356">
    <property type="entry name" value="ZnF_C3H1"/>
    <property type="match status" value="2"/>
</dbReference>
<dbReference type="SUPFAM" id="SSF90229">
    <property type="entry name" value="CCCH zinc finger"/>
    <property type="match status" value="1"/>
</dbReference>
<evidence type="ECO:0000313" key="8">
    <source>
        <dbReference type="EMBL" id="CAC5373946.1"/>
    </source>
</evidence>
<feature type="compositionally biased region" description="Basic residues" evidence="5">
    <location>
        <begin position="15"/>
        <end position="27"/>
    </location>
</feature>
<feature type="domain" description="RING-type" evidence="6">
    <location>
        <begin position="289"/>
        <end position="327"/>
    </location>
</feature>
<dbReference type="InterPro" id="IPR013083">
    <property type="entry name" value="Znf_RING/FYVE/PHD"/>
</dbReference>
<evidence type="ECO:0000256" key="4">
    <source>
        <dbReference type="PROSITE-ProRule" id="PRU00723"/>
    </source>
</evidence>
<evidence type="ECO:0000256" key="2">
    <source>
        <dbReference type="ARBA" id="ARBA00022771"/>
    </source>
</evidence>
<feature type="compositionally biased region" description="Basic and acidic residues" evidence="5">
    <location>
        <begin position="28"/>
        <end position="39"/>
    </location>
</feature>
<feature type="region of interest" description="Disordered" evidence="5">
    <location>
        <begin position="1"/>
        <end position="103"/>
    </location>
</feature>
<dbReference type="AlphaFoldDB" id="A0A6J8AV79"/>
<dbReference type="InterPro" id="IPR001841">
    <property type="entry name" value="Znf_RING"/>
</dbReference>
<dbReference type="PROSITE" id="PS50103">
    <property type="entry name" value="ZF_C3H1"/>
    <property type="match status" value="1"/>
</dbReference>
<dbReference type="SUPFAM" id="SSF57850">
    <property type="entry name" value="RING/U-box"/>
    <property type="match status" value="1"/>
</dbReference>
<dbReference type="CDD" id="cd16539">
    <property type="entry name" value="RING-HC_RNF113A_B"/>
    <property type="match status" value="1"/>
</dbReference>
<dbReference type="Proteomes" id="UP000507470">
    <property type="component" value="Unassembled WGS sequence"/>
</dbReference>
<dbReference type="OrthoDB" id="25761at2759"/>
<dbReference type="Gene3D" id="3.30.40.10">
    <property type="entry name" value="Zinc/RING finger domain, C3HC4 (zinc finger)"/>
    <property type="match status" value="1"/>
</dbReference>
<sequence>MSDDGSSQKSCVFFKKSRKNQTTRKRKTSDSDEGKKDSSSDDGNVVVKKEKKERHINPLKQSTRKIVRDNVDYSSESDKEEKESKMSLSYKSSRTGKSEGPGDMGATATVEIDTDLSVDAQAIFERSQQLSKELNDKEDDKIYRGINNYAKYIEKKDTAQGNASSGHVRKGPIRAPAHLRATVRWDYQPDICKDFKETGYCSRGGMKGPIRAPAHLRATVRWDYQPDICKDYKETGFCGFGDSCKFLHDRSDYKHGWQLEREMDEGRYGARDATNYEISSDEEDLPFKCFICREFFTNPIKTKCQHYFCEKCALSHYKKSKRCFVCNEQTNGVFNPAKELLSKIEKIKAKKIGYDSDENKHSDAANSDSDNG</sequence>
<gene>
    <name evidence="8" type="ORF">MCOR_11525</name>
</gene>
<evidence type="ECO:0000256" key="3">
    <source>
        <dbReference type="ARBA" id="ARBA00022833"/>
    </source>
</evidence>
<dbReference type="InterPro" id="IPR017907">
    <property type="entry name" value="Znf_RING_CS"/>
</dbReference>
<dbReference type="GO" id="GO:0008270">
    <property type="term" value="F:zinc ion binding"/>
    <property type="evidence" value="ECO:0007669"/>
    <property type="project" value="UniProtKB-KW"/>
</dbReference>
<evidence type="ECO:0000259" key="7">
    <source>
        <dbReference type="PROSITE" id="PS50103"/>
    </source>
</evidence>
<dbReference type="EMBL" id="CACVKT020001978">
    <property type="protein sequence ID" value="CAC5373946.1"/>
    <property type="molecule type" value="Genomic_DNA"/>
</dbReference>
<dbReference type="PANTHER" id="PTHR12930:SF0">
    <property type="entry name" value="RING FINGER PROTEIN 113B"/>
    <property type="match status" value="1"/>
</dbReference>
<feature type="zinc finger region" description="C3H1-type" evidence="4">
    <location>
        <begin position="223"/>
        <end position="251"/>
    </location>
</feature>
<feature type="domain" description="C3H1-type" evidence="7">
    <location>
        <begin position="223"/>
        <end position="251"/>
    </location>
</feature>
<feature type="compositionally biased region" description="Basic and acidic residues" evidence="5">
    <location>
        <begin position="66"/>
        <end position="85"/>
    </location>
</feature>
<keyword evidence="9" id="KW-1185">Reference proteome</keyword>
<dbReference type="Pfam" id="PF00642">
    <property type="entry name" value="zf-CCCH"/>
    <property type="match status" value="1"/>
</dbReference>
<reference evidence="8 9" key="1">
    <citation type="submission" date="2020-06" db="EMBL/GenBank/DDBJ databases">
        <authorList>
            <person name="Li R."/>
            <person name="Bekaert M."/>
        </authorList>
    </citation>
    <scope>NUCLEOTIDE SEQUENCE [LARGE SCALE GENOMIC DNA]</scope>
    <source>
        <strain evidence="9">wild</strain>
    </source>
</reference>
<keyword evidence="1 4" id="KW-0479">Metal-binding</keyword>
<evidence type="ECO:0000313" key="9">
    <source>
        <dbReference type="Proteomes" id="UP000507470"/>
    </source>
</evidence>
<name>A0A6J8AV79_MYTCO</name>
<protein>
    <submittedName>
        <fullName evidence="8">RNF113A</fullName>
    </submittedName>
</protein>
<dbReference type="GO" id="GO:0005684">
    <property type="term" value="C:U2-type spliceosomal complex"/>
    <property type="evidence" value="ECO:0007669"/>
    <property type="project" value="TreeGrafter"/>
</dbReference>
<evidence type="ECO:0000256" key="5">
    <source>
        <dbReference type="SAM" id="MobiDB-lite"/>
    </source>
</evidence>
<dbReference type="Pfam" id="PF13920">
    <property type="entry name" value="zf-C3HC4_3"/>
    <property type="match status" value="1"/>
</dbReference>
<proteinExistence type="predicted"/>
<dbReference type="PANTHER" id="PTHR12930">
    <property type="entry name" value="ZINC FINGER PROTEIN 183"/>
    <property type="match status" value="1"/>
</dbReference>
<dbReference type="SMART" id="SM00184">
    <property type="entry name" value="RING"/>
    <property type="match status" value="1"/>
</dbReference>
<dbReference type="GO" id="GO:0034247">
    <property type="term" value="P:snoRNA splicing"/>
    <property type="evidence" value="ECO:0007669"/>
    <property type="project" value="TreeGrafter"/>
</dbReference>
<dbReference type="InterPro" id="IPR036855">
    <property type="entry name" value="Znf_CCCH_sf"/>
</dbReference>
<feature type="compositionally biased region" description="Basic and acidic residues" evidence="5">
    <location>
        <begin position="47"/>
        <end position="56"/>
    </location>
</feature>
<evidence type="ECO:0000256" key="1">
    <source>
        <dbReference type="ARBA" id="ARBA00022723"/>
    </source>
</evidence>
<keyword evidence="2 4" id="KW-0863">Zinc-finger</keyword>
<organism evidence="8 9">
    <name type="scientific">Mytilus coruscus</name>
    <name type="common">Sea mussel</name>
    <dbReference type="NCBI Taxonomy" id="42192"/>
    <lineage>
        <taxon>Eukaryota</taxon>
        <taxon>Metazoa</taxon>
        <taxon>Spiralia</taxon>
        <taxon>Lophotrochozoa</taxon>
        <taxon>Mollusca</taxon>
        <taxon>Bivalvia</taxon>
        <taxon>Autobranchia</taxon>
        <taxon>Pteriomorphia</taxon>
        <taxon>Mytilida</taxon>
        <taxon>Mytiloidea</taxon>
        <taxon>Mytilidae</taxon>
        <taxon>Mytilinae</taxon>
        <taxon>Mytilus</taxon>
    </lineage>
</organism>
<dbReference type="InterPro" id="IPR039971">
    <property type="entry name" value="CWC24-like"/>
</dbReference>
<dbReference type="PROSITE" id="PS50089">
    <property type="entry name" value="ZF_RING_2"/>
    <property type="match status" value="1"/>
</dbReference>
<accession>A0A6J8AV79</accession>
<dbReference type="FunFam" id="3.30.40.10:FF:000045">
    <property type="entry name" value="RING finger protein 113A"/>
    <property type="match status" value="1"/>
</dbReference>
<evidence type="ECO:0000259" key="6">
    <source>
        <dbReference type="PROSITE" id="PS50089"/>
    </source>
</evidence>